<evidence type="ECO:0000313" key="1">
    <source>
        <dbReference type="EMBL" id="DAF96156.1"/>
    </source>
</evidence>
<name>A0A8S5UP08_9CAUD</name>
<protein>
    <submittedName>
        <fullName evidence="1">Uncharacterized protein</fullName>
    </submittedName>
</protein>
<reference evidence="1" key="1">
    <citation type="journal article" date="2021" name="Proc. Natl. Acad. Sci. U.S.A.">
        <title>A Catalog of Tens of Thousands of Viruses from Human Metagenomes Reveals Hidden Associations with Chronic Diseases.</title>
        <authorList>
            <person name="Tisza M.J."/>
            <person name="Buck C.B."/>
        </authorList>
    </citation>
    <scope>NUCLEOTIDE SEQUENCE</scope>
    <source>
        <strain evidence="1">CtG4L18</strain>
    </source>
</reference>
<organism evidence="1">
    <name type="scientific">Podoviridae sp. ctG4L18</name>
    <dbReference type="NCBI Taxonomy" id="2825234"/>
    <lineage>
        <taxon>Viruses</taxon>
        <taxon>Duplodnaviria</taxon>
        <taxon>Heunggongvirae</taxon>
        <taxon>Uroviricota</taxon>
        <taxon>Caudoviricetes</taxon>
    </lineage>
</organism>
<sequence>MLRVLIDSIKHLVKIYVCFVRSVQNPLSQSVYSFSVCLKLTHLSCPIHSSNSCRTTY</sequence>
<proteinExistence type="predicted"/>
<dbReference type="EMBL" id="BK016114">
    <property type="protein sequence ID" value="DAF96156.1"/>
    <property type="molecule type" value="Genomic_DNA"/>
</dbReference>
<accession>A0A8S5UP08</accession>